<evidence type="ECO:0000313" key="2">
    <source>
        <dbReference type="EMBL" id="GGE25070.1"/>
    </source>
</evidence>
<dbReference type="InterPro" id="IPR027275">
    <property type="entry name" value="PRC-brl_dom"/>
</dbReference>
<keyword evidence="3" id="KW-1185">Reference proteome</keyword>
<evidence type="ECO:0000259" key="1">
    <source>
        <dbReference type="Pfam" id="PF05239"/>
    </source>
</evidence>
<gene>
    <name evidence="2" type="ORF">GCM10011571_29040</name>
</gene>
<comment type="caution">
    <text evidence="2">The sequence shown here is derived from an EMBL/GenBank/DDBJ whole genome shotgun (WGS) entry which is preliminary data.</text>
</comment>
<dbReference type="AlphaFoldDB" id="A0A8J2VHV7"/>
<dbReference type="Proteomes" id="UP000625210">
    <property type="component" value="Unassembled WGS sequence"/>
</dbReference>
<evidence type="ECO:0000313" key="3">
    <source>
        <dbReference type="Proteomes" id="UP000625210"/>
    </source>
</evidence>
<dbReference type="NCBIfam" id="TIGR02888">
    <property type="entry name" value="spore_YlmC_YmxH"/>
    <property type="match status" value="1"/>
</dbReference>
<dbReference type="PANTHER" id="PTHR40061:SF1">
    <property type="entry name" value="SPORULATION PROTEIN YLMC-RELATED"/>
    <property type="match status" value="1"/>
</dbReference>
<dbReference type="InterPro" id="IPR014238">
    <property type="entry name" value="Spore_YlmC/YmxH"/>
</dbReference>
<dbReference type="InterPro" id="IPR011033">
    <property type="entry name" value="PRC_barrel-like_sf"/>
</dbReference>
<dbReference type="Gene3D" id="2.30.30.240">
    <property type="entry name" value="PRC-barrel domain"/>
    <property type="match status" value="1"/>
</dbReference>
<reference evidence="2" key="1">
    <citation type="journal article" date="2014" name="Int. J. Syst. Evol. Microbiol.">
        <title>Complete genome sequence of Corynebacterium casei LMG S-19264T (=DSM 44701T), isolated from a smear-ripened cheese.</title>
        <authorList>
            <consortium name="US DOE Joint Genome Institute (JGI-PGF)"/>
            <person name="Walter F."/>
            <person name="Albersmeier A."/>
            <person name="Kalinowski J."/>
            <person name="Ruckert C."/>
        </authorList>
    </citation>
    <scope>NUCLEOTIDE SEQUENCE</scope>
    <source>
        <strain evidence="2">CGMCC 1.15179</strain>
    </source>
</reference>
<dbReference type="RefSeq" id="WP_188648619.1">
    <property type="nucleotide sequence ID" value="NZ_BMHQ01000011.1"/>
</dbReference>
<protein>
    <submittedName>
        <fullName evidence="2">Sporulation protein YlmC/YmxH</fullName>
    </submittedName>
</protein>
<organism evidence="2 3">
    <name type="scientific">Marinithermofilum abyssi</name>
    <dbReference type="NCBI Taxonomy" id="1571185"/>
    <lineage>
        <taxon>Bacteria</taxon>
        <taxon>Bacillati</taxon>
        <taxon>Bacillota</taxon>
        <taxon>Bacilli</taxon>
        <taxon>Bacillales</taxon>
        <taxon>Thermoactinomycetaceae</taxon>
        <taxon>Marinithermofilum</taxon>
    </lineage>
</organism>
<name>A0A8J2VHV7_9BACL</name>
<reference evidence="2" key="2">
    <citation type="submission" date="2020-09" db="EMBL/GenBank/DDBJ databases">
        <authorList>
            <person name="Sun Q."/>
            <person name="Zhou Y."/>
        </authorList>
    </citation>
    <scope>NUCLEOTIDE SEQUENCE</scope>
    <source>
        <strain evidence="2">CGMCC 1.15179</strain>
    </source>
</reference>
<proteinExistence type="predicted"/>
<dbReference type="PANTHER" id="PTHR40061">
    <property type="entry name" value="SPORULATION PROTEIN YLMC-RELATED"/>
    <property type="match status" value="1"/>
</dbReference>
<dbReference type="SUPFAM" id="SSF50346">
    <property type="entry name" value="PRC-barrel domain"/>
    <property type="match status" value="1"/>
</dbReference>
<feature type="domain" description="PRC-barrel" evidence="1">
    <location>
        <begin position="2"/>
        <end position="75"/>
    </location>
</feature>
<dbReference type="EMBL" id="BMHQ01000011">
    <property type="protein sequence ID" value="GGE25070.1"/>
    <property type="molecule type" value="Genomic_DNA"/>
</dbReference>
<accession>A0A8J2VHV7</accession>
<dbReference type="Pfam" id="PF05239">
    <property type="entry name" value="PRC"/>
    <property type="match status" value="1"/>
</dbReference>
<sequence length="81" mass="9128">MRWSEFSDKELIDLLGGERIGVIGQADLEVDPQTGKIRSMIVPTGSGWFGKKQGTVEIHWNKIRKIGPEMVIVESGFRRTD</sequence>